<reference evidence="1" key="2">
    <citation type="submission" date="2020-03" db="EMBL/GenBank/DDBJ databases">
        <title>Flavobacteriaceae bacterium strain TP-CH-4, a member of the family Flavobacteriaceae isolated from a deep-sea seamount.</title>
        <authorList>
            <person name="Zhang D.-C."/>
        </authorList>
    </citation>
    <scope>NUCLEOTIDE SEQUENCE</scope>
    <source>
        <strain evidence="1">TP-CH-4</strain>
    </source>
</reference>
<dbReference type="EMBL" id="VIKU02000001">
    <property type="protein sequence ID" value="NHF58750.1"/>
    <property type="molecule type" value="Genomic_DNA"/>
</dbReference>
<dbReference type="Proteomes" id="UP000707206">
    <property type="component" value="Unassembled WGS sequence"/>
</dbReference>
<dbReference type="InterPro" id="IPR011990">
    <property type="entry name" value="TPR-like_helical_dom_sf"/>
</dbReference>
<gene>
    <name evidence="1" type="ORF">FK220_005325</name>
</gene>
<protein>
    <submittedName>
        <fullName evidence="1">SusD/RagB family nutrient-binding outer membrane lipoprotein</fullName>
    </submittedName>
</protein>
<evidence type="ECO:0000313" key="1">
    <source>
        <dbReference type="EMBL" id="NHF58750.1"/>
    </source>
</evidence>
<comment type="caution">
    <text evidence="1">The sequence shown here is derived from an EMBL/GenBank/DDBJ whole genome shotgun (WGS) entry which is preliminary data.</text>
</comment>
<dbReference type="Gene3D" id="1.25.40.390">
    <property type="match status" value="1"/>
</dbReference>
<evidence type="ECO:0000313" key="2">
    <source>
        <dbReference type="Proteomes" id="UP000707206"/>
    </source>
</evidence>
<dbReference type="SUPFAM" id="SSF48452">
    <property type="entry name" value="TPR-like"/>
    <property type="match status" value="1"/>
</dbReference>
<dbReference type="RefSeq" id="WP_152573222.1">
    <property type="nucleotide sequence ID" value="NZ_VIKU02000001.1"/>
</dbReference>
<keyword evidence="2" id="KW-1185">Reference proteome</keyword>
<dbReference type="InterPro" id="IPR041662">
    <property type="entry name" value="SusD-like_2"/>
</dbReference>
<sequence>MKNIRRLLGVFGILFIIVSCEEDLDRLNTNTVDPTEIDEVFLLNNAIIETSLPTAQLVYEMGIVQQIISPNSGVLTGANFNQDNRNVTLQIWNNHYQDLIQVTGLIKSSLADNPDRANLLRMTEIVEAHAFMVLTDTYGDVPYFEAGLGRAENIVLPAYDDQAQIYPDLISRVTNATTGLDPNGDTYPGEILYGGDISKWQKLGNSLLVRLGMRLTERDLQLAESTVTAAFSRGVLESNDDNFVVRHDGNYVNDLGRLLNSTEASNFYLAAPFVSFLADNNDPRLGAIAVRYTGAESGADQVPEVENTDPADQIGMPLGFDNGTIVGVADDLGLTSFYEFSQADRNRIANTFTPFFILTHAQTQLLLAEAAERGWITGDPASFYNEGVRAHMEQMALYNPTIAIADADIDAYLAANPFDAGNALEQINTQYWVASFLNGPEAFANFRRSEFPALTPNPFPGQDISTDFINRLTYPLDELAVNGANAQEAIARQGPDNLETKVWWDE</sequence>
<organism evidence="1 2">
    <name type="scientific">Pelagihabitans pacificus</name>
    <dbReference type="NCBI Taxonomy" id="2696054"/>
    <lineage>
        <taxon>Bacteria</taxon>
        <taxon>Pseudomonadati</taxon>
        <taxon>Bacteroidota</taxon>
        <taxon>Flavobacteriia</taxon>
        <taxon>Flavobacteriales</taxon>
        <taxon>Flavobacteriaceae</taxon>
        <taxon>Pelagihabitans</taxon>
    </lineage>
</organism>
<dbReference type="Pfam" id="PF12771">
    <property type="entry name" value="SusD-like_2"/>
    <property type="match status" value="1"/>
</dbReference>
<dbReference type="PROSITE" id="PS51257">
    <property type="entry name" value="PROKAR_LIPOPROTEIN"/>
    <property type="match status" value="1"/>
</dbReference>
<accession>A0A967AT56</accession>
<dbReference type="AlphaFoldDB" id="A0A967AT56"/>
<keyword evidence="1" id="KW-0449">Lipoprotein</keyword>
<reference evidence="1" key="1">
    <citation type="submission" date="2019-07" db="EMBL/GenBank/DDBJ databases">
        <authorList>
            <person name="De-Chao Zhang Q."/>
        </authorList>
    </citation>
    <scope>NUCLEOTIDE SEQUENCE</scope>
    <source>
        <strain evidence="1">TP-CH-4</strain>
    </source>
</reference>
<proteinExistence type="predicted"/>
<name>A0A967AT56_9FLAO</name>